<evidence type="ECO:0000259" key="2">
    <source>
        <dbReference type="Pfam" id="PF00372"/>
    </source>
</evidence>
<protein>
    <recommendedName>
        <fullName evidence="7">Hexamerin</fullName>
    </recommendedName>
</protein>
<dbReference type="InterPro" id="IPR014756">
    <property type="entry name" value="Ig_E-set"/>
</dbReference>
<dbReference type="InterPro" id="IPR008922">
    <property type="entry name" value="Di-copper_centre_dom_sf"/>
</dbReference>
<dbReference type="Proteomes" id="UP000801492">
    <property type="component" value="Unassembled WGS sequence"/>
</dbReference>
<feature type="non-terminal residue" evidence="5">
    <location>
        <position position="724"/>
    </location>
</feature>
<evidence type="ECO:0000259" key="4">
    <source>
        <dbReference type="Pfam" id="PF03723"/>
    </source>
</evidence>
<dbReference type="GO" id="GO:0005615">
    <property type="term" value="C:extracellular space"/>
    <property type="evidence" value="ECO:0007669"/>
    <property type="project" value="UniProtKB-ARBA"/>
</dbReference>
<dbReference type="OrthoDB" id="6371642at2759"/>
<proteinExistence type="predicted"/>
<dbReference type="Pfam" id="PF03723">
    <property type="entry name" value="Hemocyanin_C"/>
    <property type="match status" value="1"/>
</dbReference>
<evidence type="ECO:0000259" key="3">
    <source>
        <dbReference type="Pfam" id="PF03722"/>
    </source>
</evidence>
<sequence length="724" mass="87562">DKQHLDRQKNILRLFKYVNQPSYYNDHIEIAKTYNIEDHLDQYSKPEVVKHFLHYYHHDILPRDHIFSVFHEAHLKQAIALFRVFYYAKNYETLYKTAVWARNHVNQGLFLYSFSVAVLHHPATYGVVLPPIYEVYPYYFYNSEVVHKAQEYKQQYDRQQEGQNGYTIKANYSGYYVNVHPEQALSYYTEDVGINAYYYYYNLYRPFWIDDKEVYINTVNRGEEHYYFYQQFLARYYLERLSNGQGEVKVYDYVRPLETGYIPFLVYPNGLAFPQRPNWVDFAKDYYYGQTHSFKYHYGDIYQLVQDYERRIRDTIDFGYVKTHDGKVINLFEEEGFNILGNIIEANPDSPNSRYYGYLQVFVRRVLGYARQPLNKYQIAPSVLEHFETSLRDPVFYQFYKRLVLYFQKYKNYLPHYTYDNLFFSGVKVEDVQVDRLVTYFENVDADISNVAYVNKQEYDTDAFHVRVRQQRLNHKPFTYKIKVVSEKPVEAVVRVFIGPKYDEYGRHIDINENRLNFVEFDTFRHNLQAGQNVIERNSRDIYFSDDYVSYKQLYLHVKGAINGGEEFKVYGSDVQYTYPNRYLLPKGKRGGQTYQFYVIVSPYKVNAHYQQRYQVQQHQQQQHHQQYHQYHGQVQEQVHTYYYPVVGLGVQHVDSYPLGYPFDRQINQRVFYVPNAHFQDVIIYHRHVNEINASNQPQEYEPSQYYSDNQHYGYHEHYHHHQH</sequence>
<dbReference type="InterPro" id="IPR005204">
    <property type="entry name" value="Hemocyanin_N"/>
</dbReference>
<feature type="domain" description="Hemocyanin C-terminal" evidence="4">
    <location>
        <begin position="416"/>
        <end position="686"/>
    </location>
</feature>
<dbReference type="Pfam" id="PF00372">
    <property type="entry name" value="Hemocyanin_M"/>
    <property type="match status" value="1"/>
</dbReference>
<gene>
    <name evidence="5" type="ORF">ILUMI_13512</name>
</gene>
<dbReference type="InterPro" id="IPR000896">
    <property type="entry name" value="Hemocyanin/hexamerin_mid_dom"/>
</dbReference>
<accession>A0A8K0G8L2</accession>
<evidence type="ECO:0000313" key="5">
    <source>
        <dbReference type="EMBL" id="KAF2892662.1"/>
    </source>
</evidence>
<feature type="domain" description="Hemocyanin N-terminal" evidence="3">
    <location>
        <begin position="5"/>
        <end position="124"/>
    </location>
</feature>
<comment type="caution">
    <text evidence="5">The sequence shown here is derived from an EMBL/GenBank/DDBJ whole genome shotgun (WGS) entry which is preliminary data.</text>
</comment>
<dbReference type="PRINTS" id="PR00187">
    <property type="entry name" value="HAEMOCYANIN"/>
</dbReference>
<dbReference type="InterPro" id="IPR037020">
    <property type="entry name" value="Hemocyanin_C_sf"/>
</dbReference>
<dbReference type="InterPro" id="IPR036697">
    <property type="entry name" value="Hemocyanin_N_sf"/>
</dbReference>
<evidence type="ECO:0000313" key="6">
    <source>
        <dbReference type="Proteomes" id="UP000801492"/>
    </source>
</evidence>
<feature type="domain" description="Hemocyanin middle" evidence="2">
    <location>
        <begin position="131"/>
        <end position="407"/>
    </location>
</feature>
<dbReference type="Pfam" id="PF03722">
    <property type="entry name" value="Hemocyanin_N"/>
    <property type="match status" value="1"/>
</dbReference>
<dbReference type="Gene3D" id="2.60.40.1520">
    <property type="entry name" value="Hemocyanin, C-terminal domain"/>
    <property type="match status" value="1"/>
</dbReference>
<dbReference type="EMBL" id="VTPC01008606">
    <property type="protein sequence ID" value="KAF2892662.1"/>
    <property type="molecule type" value="Genomic_DNA"/>
</dbReference>
<dbReference type="InterPro" id="IPR013788">
    <property type="entry name" value="Hemocyanin/hexamerin"/>
</dbReference>
<dbReference type="Gene3D" id="1.10.1280.10">
    <property type="entry name" value="Di-copper center containing domain from catechol oxidase"/>
    <property type="match status" value="1"/>
</dbReference>
<dbReference type="PROSITE" id="PS00210">
    <property type="entry name" value="HEMOCYANIN_2"/>
    <property type="match status" value="1"/>
</dbReference>
<dbReference type="InterPro" id="IPR005203">
    <property type="entry name" value="Hemocyanin_C"/>
</dbReference>
<dbReference type="PANTHER" id="PTHR11511:SF5">
    <property type="entry name" value="FAT-BODY PROTEIN 1-RELATED"/>
    <property type="match status" value="1"/>
</dbReference>
<evidence type="ECO:0000256" key="1">
    <source>
        <dbReference type="ARBA" id="ARBA00022761"/>
    </source>
</evidence>
<dbReference type="SUPFAM" id="SSF48050">
    <property type="entry name" value="Hemocyanin, N-terminal domain"/>
    <property type="match status" value="1"/>
</dbReference>
<dbReference type="AlphaFoldDB" id="A0A8K0G8L2"/>
<dbReference type="PANTHER" id="PTHR11511">
    <property type="entry name" value="LARVAL STORAGE PROTEIN/PHENOLOXIDASE"/>
    <property type="match status" value="1"/>
</dbReference>
<dbReference type="Gene3D" id="1.20.1370.10">
    <property type="entry name" value="Hemocyanin, N-terminal domain"/>
    <property type="match status" value="1"/>
</dbReference>
<organism evidence="5 6">
    <name type="scientific">Ignelater luminosus</name>
    <name type="common">Cucubano</name>
    <name type="synonym">Pyrophorus luminosus</name>
    <dbReference type="NCBI Taxonomy" id="2038154"/>
    <lineage>
        <taxon>Eukaryota</taxon>
        <taxon>Metazoa</taxon>
        <taxon>Ecdysozoa</taxon>
        <taxon>Arthropoda</taxon>
        <taxon>Hexapoda</taxon>
        <taxon>Insecta</taxon>
        <taxon>Pterygota</taxon>
        <taxon>Neoptera</taxon>
        <taxon>Endopterygota</taxon>
        <taxon>Coleoptera</taxon>
        <taxon>Polyphaga</taxon>
        <taxon>Elateriformia</taxon>
        <taxon>Elateroidea</taxon>
        <taxon>Elateridae</taxon>
        <taxon>Agrypninae</taxon>
        <taxon>Pyrophorini</taxon>
        <taxon>Ignelater</taxon>
    </lineage>
</organism>
<name>A0A8K0G8L2_IGNLU</name>
<dbReference type="GO" id="GO:0045735">
    <property type="term" value="F:nutrient reservoir activity"/>
    <property type="evidence" value="ECO:0007669"/>
    <property type="project" value="UniProtKB-KW"/>
</dbReference>
<dbReference type="SUPFAM" id="SSF48056">
    <property type="entry name" value="Di-copper centre-containing domain"/>
    <property type="match status" value="1"/>
</dbReference>
<keyword evidence="6" id="KW-1185">Reference proteome</keyword>
<evidence type="ECO:0008006" key="7">
    <source>
        <dbReference type="Google" id="ProtNLM"/>
    </source>
</evidence>
<dbReference type="SUPFAM" id="SSF81296">
    <property type="entry name" value="E set domains"/>
    <property type="match status" value="1"/>
</dbReference>
<keyword evidence="1" id="KW-0758">Storage protein</keyword>
<reference evidence="5" key="1">
    <citation type="submission" date="2019-08" db="EMBL/GenBank/DDBJ databases">
        <title>The genome of the North American firefly Photinus pyralis.</title>
        <authorList>
            <consortium name="Photinus pyralis genome working group"/>
            <person name="Fallon T.R."/>
            <person name="Sander Lower S.E."/>
            <person name="Weng J.-K."/>
        </authorList>
    </citation>
    <scope>NUCLEOTIDE SEQUENCE</scope>
    <source>
        <strain evidence="5">TRF0915ILg1</strain>
        <tissue evidence="5">Whole body</tissue>
    </source>
</reference>